<organism evidence="2 3">
    <name type="scientific">Microbulbifer rhizosphaerae</name>
    <dbReference type="NCBI Taxonomy" id="1562603"/>
    <lineage>
        <taxon>Bacteria</taxon>
        <taxon>Pseudomonadati</taxon>
        <taxon>Pseudomonadota</taxon>
        <taxon>Gammaproteobacteria</taxon>
        <taxon>Cellvibrionales</taxon>
        <taxon>Microbulbiferaceae</taxon>
        <taxon>Microbulbifer</taxon>
    </lineage>
</organism>
<gene>
    <name evidence="2" type="ORF">FHS09_000713</name>
</gene>
<evidence type="ECO:0000313" key="2">
    <source>
        <dbReference type="EMBL" id="MBB3059905.1"/>
    </source>
</evidence>
<keyword evidence="1" id="KW-0472">Membrane</keyword>
<keyword evidence="1" id="KW-1133">Transmembrane helix</keyword>
<evidence type="ECO:0000313" key="3">
    <source>
        <dbReference type="Proteomes" id="UP000535937"/>
    </source>
</evidence>
<dbReference type="AlphaFoldDB" id="A0A7W4Z965"/>
<accession>A0A7W4Z965</accession>
<dbReference type="Proteomes" id="UP000535937">
    <property type="component" value="Unassembled WGS sequence"/>
</dbReference>
<proteinExistence type="predicted"/>
<evidence type="ECO:0000256" key="1">
    <source>
        <dbReference type="SAM" id="Phobius"/>
    </source>
</evidence>
<feature type="transmembrane region" description="Helical" evidence="1">
    <location>
        <begin position="50"/>
        <end position="68"/>
    </location>
</feature>
<sequence>MTEVSKGRGPLRPQLKQMLERDRLDDRQYAQLQRSLDSRGTRTGQNRRRAWLASAAALLLSFGVWFSWHTVSGVVPGRIAEEVTTNHIHLHPLDIETSSMQRVRSRLQRLDFVPVRPDAANGLTLLGARYCTLQGAIATQLMFLTPDGSLVTFYQAAYDPQRFGDLPQGLQERPLTLVRQGVEIRIWVERGVVMARAQTAAPTPV</sequence>
<protein>
    <recommendedName>
        <fullName evidence="4">DUF3379 domain-containing protein</fullName>
    </recommendedName>
</protein>
<keyword evidence="3" id="KW-1185">Reference proteome</keyword>
<reference evidence="2 3" key="1">
    <citation type="submission" date="2020-08" db="EMBL/GenBank/DDBJ databases">
        <title>Genomic Encyclopedia of Type Strains, Phase III (KMG-III): the genomes of soil and plant-associated and newly described type strains.</title>
        <authorList>
            <person name="Whitman W."/>
        </authorList>
    </citation>
    <scope>NUCLEOTIDE SEQUENCE [LARGE SCALE GENOMIC DNA]</scope>
    <source>
        <strain evidence="2 3">CECT 8799</strain>
    </source>
</reference>
<dbReference type="RefSeq" id="WP_183456709.1">
    <property type="nucleotide sequence ID" value="NZ_JACHWZ010000002.1"/>
</dbReference>
<keyword evidence="1" id="KW-0812">Transmembrane</keyword>
<name>A0A7W4Z965_9GAMM</name>
<dbReference type="EMBL" id="JACHWZ010000002">
    <property type="protein sequence ID" value="MBB3059905.1"/>
    <property type="molecule type" value="Genomic_DNA"/>
</dbReference>
<evidence type="ECO:0008006" key="4">
    <source>
        <dbReference type="Google" id="ProtNLM"/>
    </source>
</evidence>
<comment type="caution">
    <text evidence="2">The sequence shown here is derived from an EMBL/GenBank/DDBJ whole genome shotgun (WGS) entry which is preliminary data.</text>
</comment>